<evidence type="ECO:0000313" key="1">
    <source>
        <dbReference type="EMBL" id="VDN20012.1"/>
    </source>
</evidence>
<name>A0A183DTZ3_9BILA</name>
<dbReference type="EMBL" id="UYRT01079108">
    <property type="protein sequence ID" value="VDN20012.1"/>
    <property type="molecule type" value="Genomic_DNA"/>
</dbReference>
<keyword evidence="2" id="KW-1185">Reference proteome</keyword>
<protein>
    <submittedName>
        <fullName evidence="3">Reverse transcriptase domain-containing protein</fullName>
    </submittedName>
</protein>
<organism evidence="3">
    <name type="scientific">Gongylonema pulchrum</name>
    <dbReference type="NCBI Taxonomy" id="637853"/>
    <lineage>
        <taxon>Eukaryota</taxon>
        <taxon>Metazoa</taxon>
        <taxon>Ecdysozoa</taxon>
        <taxon>Nematoda</taxon>
        <taxon>Chromadorea</taxon>
        <taxon>Rhabditida</taxon>
        <taxon>Spirurina</taxon>
        <taxon>Spiruromorpha</taxon>
        <taxon>Spiruroidea</taxon>
        <taxon>Gongylonematidae</taxon>
        <taxon>Gongylonema</taxon>
    </lineage>
</organism>
<gene>
    <name evidence="1" type="ORF">GPUH_LOCUS12184</name>
</gene>
<dbReference type="AlphaFoldDB" id="A0A183DTZ3"/>
<dbReference type="WBParaSite" id="GPUH_0001219801-mRNA-1">
    <property type="protein sequence ID" value="GPUH_0001219801-mRNA-1"/>
    <property type="gene ID" value="GPUH_0001219801"/>
</dbReference>
<proteinExistence type="predicted"/>
<evidence type="ECO:0000313" key="3">
    <source>
        <dbReference type="WBParaSite" id="GPUH_0001219801-mRNA-1"/>
    </source>
</evidence>
<dbReference type="OrthoDB" id="1394818at2759"/>
<evidence type="ECO:0000313" key="2">
    <source>
        <dbReference type="Proteomes" id="UP000271098"/>
    </source>
</evidence>
<sequence>MTELSIKELKALLDENDLDLSMRQLTVIPAKALKSGPTDVIESEADGHCGKGLGAASRLRPGVEVARNFLWDVGKYLSAFRWPSVNSVKKILRKLDVDYA</sequence>
<dbReference type="Proteomes" id="UP000271098">
    <property type="component" value="Unassembled WGS sequence"/>
</dbReference>
<reference evidence="3" key="1">
    <citation type="submission" date="2016-06" db="UniProtKB">
        <authorList>
            <consortium name="WormBaseParasite"/>
        </authorList>
    </citation>
    <scope>IDENTIFICATION</scope>
</reference>
<reference evidence="1 2" key="2">
    <citation type="submission" date="2018-11" db="EMBL/GenBank/DDBJ databases">
        <authorList>
            <consortium name="Pathogen Informatics"/>
        </authorList>
    </citation>
    <scope>NUCLEOTIDE SEQUENCE [LARGE SCALE GENOMIC DNA]</scope>
</reference>
<accession>A0A183DTZ3</accession>